<keyword evidence="1" id="KW-0812">Transmembrane</keyword>
<keyword evidence="1" id="KW-1133">Transmembrane helix</keyword>
<feature type="transmembrane region" description="Helical" evidence="1">
    <location>
        <begin position="83"/>
        <end position="101"/>
    </location>
</feature>
<dbReference type="Proteomes" id="UP001596406">
    <property type="component" value="Unassembled WGS sequence"/>
</dbReference>
<reference evidence="2 3" key="1">
    <citation type="journal article" date="2019" name="Int. J. Syst. Evol. Microbiol.">
        <title>The Global Catalogue of Microorganisms (GCM) 10K type strain sequencing project: providing services to taxonomists for standard genome sequencing and annotation.</title>
        <authorList>
            <consortium name="The Broad Institute Genomics Platform"/>
            <consortium name="The Broad Institute Genome Sequencing Center for Infectious Disease"/>
            <person name="Wu L."/>
            <person name="Ma J."/>
        </authorList>
    </citation>
    <scope>NUCLEOTIDE SEQUENCE [LARGE SCALE GENOMIC DNA]</scope>
    <source>
        <strain evidence="2 3">PSRA2</strain>
    </source>
</reference>
<evidence type="ECO:0000313" key="3">
    <source>
        <dbReference type="Proteomes" id="UP001596406"/>
    </source>
</evidence>
<feature type="transmembrane region" description="Helical" evidence="1">
    <location>
        <begin position="46"/>
        <end position="71"/>
    </location>
</feature>
<keyword evidence="1" id="KW-0472">Membrane</keyword>
<name>A0ABD5U722_9EURY</name>
<accession>A0ABD5U722</accession>
<comment type="caution">
    <text evidence="2">The sequence shown here is derived from an EMBL/GenBank/DDBJ whole genome shotgun (WGS) entry which is preliminary data.</text>
</comment>
<feature type="transmembrane region" description="Helical" evidence="1">
    <location>
        <begin position="129"/>
        <end position="153"/>
    </location>
</feature>
<dbReference type="EMBL" id="JBHSXM010000001">
    <property type="protein sequence ID" value="MFC6836329.1"/>
    <property type="molecule type" value="Genomic_DNA"/>
</dbReference>
<sequence>MATASSENPVKAHPKAVTAVLSVVGYALVIGAFEGLVPIFPPLSEATVILFSDLIAVVNTMALTALLVGWYFIRAGEVRRHRAAMLTAFSLILVFLVLYLWKVGGGFEKSIVIEEGQFLASYAGIVEPLYLAMLAIHILLSVVAVPVVLYAVVLGLTHTPAELRETAHARVGRVAVTAWSLSLFLGVVTYVMLNHVYSWEVRGEVLLLLAAPARGWLDRLRE</sequence>
<feature type="transmembrane region" description="Helical" evidence="1">
    <location>
        <begin position="16"/>
        <end position="40"/>
    </location>
</feature>
<gene>
    <name evidence="2" type="ORF">ACFQHK_07395</name>
</gene>
<protein>
    <submittedName>
        <fullName evidence="2">DUF420 domain-containing protein</fullName>
    </submittedName>
</protein>
<dbReference type="PANTHER" id="PTHR37692">
    <property type="entry name" value="HYPOTHETICAL MEMBRANE SPANNING PROTEIN"/>
    <property type="match status" value="1"/>
</dbReference>
<dbReference type="PANTHER" id="PTHR37692:SF1">
    <property type="entry name" value="DUF420 DOMAIN-CONTAINING PROTEIN"/>
    <property type="match status" value="1"/>
</dbReference>
<evidence type="ECO:0000256" key="1">
    <source>
        <dbReference type="SAM" id="Phobius"/>
    </source>
</evidence>
<dbReference type="InterPro" id="IPR007352">
    <property type="entry name" value="DUF420"/>
</dbReference>
<dbReference type="Pfam" id="PF04238">
    <property type="entry name" value="DUF420"/>
    <property type="match status" value="1"/>
</dbReference>
<proteinExistence type="predicted"/>
<dbReference type="AlphaFoldDB" id="A0ABD5U722"/>
<organism evidence="2 3">
    <name type="scientific">Halomarina ordinaria</name>
    <dbReference type="NCBI Taxonomy" id="3033939"/>
    <lineage>
        <taxon>Archaea</taxon>
        <taxon>Methanobacteriati</taxon>
        <taxon>Methanobacteriota</taxon>
        <taxon>Stenosarchaea group</taxon>
        <taxon>Halobacteria</taxon>
        <taxon>Halobacteriales</taxon>
        <taxon>Natronomonadaceae</taxon>
        <taxon>Halomarina</taxon>
    </lineage>
</organism>
<evidence type="ECO:0000313" key="2">
    <source>
        <dbReference type="EMBL" id="MFC6836329.1"/>
    </source>
</evidence>
<feature type="transmembrane region" description="Helical" evidence="1">
    <location>
        <begin position="174"/>
        <end position="193"/>
    </location>
</feature>
<dbReference type="RefSeq" id="WP_304448016.1">
    <property type="nucleotide sequence ID" value="NZ_JARRAH010000001.1"/>
</dbReference>
<keyword evidence="3" id="KW-1185">Reference proteome</keyword>